<keyword evidence="1" id="KW-1133">Transmembrane helix</keyword>
<gene>
    <name evidence="2" type="ORF">SDC9_76785</name>
</gene>
<comment type="caution">
    <text evidence="2">The sequence shown here is derived from an EMBL/GenBank/DDBJ whole genome shotgun (WGS) entry which is preliminary data.</text>
</comment>
<reference evidence="2" key="1">
    <citation type="submission" date="2019-08" db="EMBL/GenBank/DDBJ databases">
        <authorList>
            <person name="Kucharzyk K."/>
            <person name="Murdoch R.W."/>
            <person name="Higgins S."/>
            <person name="Loffler F."/>
        </authorList>
    </citation>
    <scope>NUCLEOTIDE SEQUENCE</scope>
</reference>
<dbReference type="EMBL" id="VSSQ01005732">
    <property type="protein sequence ID" value="MPM30237.1"/>
    <property type="molecule type" value="Genomic_DNA"/>
</dbReference>
<dbReference type="AlphaFoldDB" id="A0A644YPN0"/>
<proteinExistence type="predicted"/>
<sequence length="188" mass="21306">MSKKVSVKSFIMSALRLITKVLGFLSGLFLVIMSLAWVSSTNYKLSQGDISPWTFSGILVGAIILTLGAIMIAIGEFKLSDDEYDYEGTNFFEKMFYYIFKKRLGHLIFSIGLILLTLFAAISLKVVMVLPMIIFFACIGAGAFNFMETAVYPDQKSKKEYIREDTNFYIFVIVITILLWLTKSPIFF</sequence>
<evidence type="ECO:0000256" key="1">
    <source>
        <dbReference type="SAM" id="Phobius"/>
    </source>
</evidence>
<keyword evidence="1" id="KW-0472">Membrane</keyword>
<feature type="transmembrane region" description="Helical" evidence="1">
    <location>
        <begin position="50"/>
        <end position="74"/>
    </location>
</feature>
<protein>
    <submittedName>
        <fullName evidence="2">Uncharacterized protein</fullName>
    </submittedName>
</protein>
<name>A0A644YPN0_9ZZZZ</name>
<keyword evidence="1" id="KW-0812">Transmembrane</keyword>
<feature type="transmembrane region" description="Helical" evidence="1">
    <location>
        <begin position="104"/>
        <end position="122"/>
    </location>
</feature>
<organism evidence="2">
    <name type="scientific">bioreactor metagenome</name>
    <dbReference type="NCBI Taxonomy" id="1076179"/>
    <lineage>
        <taxon>unclassified sequences</taxon>
        <taxon>metagenomes</taxon>
        <taxon>ecological metagenomes</taxon>
    </lineage>
</organism>
<feature type="transmembrane region" description="Helical" evidence="1">
    <location>
        <begin position="128"/>
        <end position="147"/>
    </location>
</feature>
<accession>A0A644YPN0</accession>
<evidence type="ECO:0000313" key="2">
    <source>
        <dbReference type="EMBL" id="MPM30237.1"/>
    </source>
</evidence>
<feature type="transmembrane region" description="Helical" evidence="1">
    <location>
        <begin position="21"/>
        <end position="38"/>
    </location>
</feature>
<feature type="transmembrane region" description="Helical" evidence="1">
    <location>
        <begin position="168"/>
        <end position="187"/>
    </location>
</feature>